<accession>A0A081CT52</accession>
<evidence type="ECO:0000313" key="1">
    <source>
        <dbReference type="EMBL" id="GAK69848.1"/>
    </source>
</evidence>
<gene>
    <name evidence="1" type="ORF">RRU01S_07_03730</name>
</gene>
<protein>
    <submittedName>
        <fullName evidence="1">Uncharacterized protein</fullName>
    </submittedName>
</protein>
<proteinExistence type="predicted"/>
<comment type="caution">
    <text evidence="1">The sequence shown here is derived from an EMBL/GenBank/DDBJ whole genome shotgun (WGS) entry which is preliminary data.</text>
</comment>
<dbReference type="RefSeq" id="WP_045229388.1">
    <property type="nucleotide sequence ID" value="NZ_BBJU01000007.1"/>
</dbReference>
<dbReference type="AlphaFoldDB" id="A0A081CT52"/>
<dbReference type="Proteomes" id="UP000028701">
    <property type="component" value="Unassembled WGS sequence"/>
</dbReference>
<organism evidence="1 2">
    <name type="scientific">Agrobacterium rubi TR3 = NBRC 13261</name>
    <dbReference type="NCBI Taxonomy" id="1368415"/>
    <lineage>
        <taxon>Bacteria</taxon>
        <taxon>Pseudomonadati</taxon>
        <taxon>Pseudomonadota</taxon>
        <taxon>Alphaproteobacteria</taxon>
        <taxon>Hyphomicrobiales</taxon>
        <taxon>Rhizobiaceae</taxon>
        <taxon>Rhizobium/Agrobacterium group</taxon>
        <taxon>Agrobacterium</taxon>
    </lineage>
</organism>
<reference evidence="1 2" key="1">
    <citation type="submission" date="2014-08" db="EMBL/GenBank/DDBJ databases">
        <title>Whole genome shotgun sequence of Rhizobium rubi NBRC 13261.</title>
        <authorList>
            <person name="Katano-Makiyama Y."/>
            <person name="Hosoyama A."/>
            <person name="Hashimoto M."/>
            <person name="Hosoyama Y."/>
            <person name="Noguchi M."/>
            <person name="Tsuchikane K."/>
            <person name="Uohara A."/>
            <person name="Ohji S."/>
            <person name="Ichikawa N."/>
            <person name="Kimura A."/>
            <person name="Yamazoe A."/>
            <person name="Fujita N."/>
        </authorList>
    </citation>
    <scope>NUCLEOTIDE SEQUENCE [LARGE SCALE GENOMIC DNA]</scope>
    <source>
        <strain evidence="1 2">NBRC 13261</strain>
    </source>
</reference>
<dbReference type="EMBL" id="BBJU01000007">
    <property type="protein sequence ID" value="GAK69848.1"/>
    <property type="molecule type" value="Genomic_DNA"/>
</dbReference>
<evidence type="ECO:0000313" key="2">
    <source>
        <dbReference type="Proteomes" id="UP000028701"/>
    </source>
</evidence>
<sequence>MLLVASGIYADDLFGFTPAFDMAEVSRERNAGCDALKVNLAISGGFFEKMLKAGRPDYRLMLGL</sequence>
<name>A0A081CT52_9HYPH</name>